<organism evidence="1 2">
    <name type="scientific">Pyropia yezoensis</name>
    <name type="common">Susabi-nori</name>
    <name type="synonym">Porphyra yezoensis</name>
    <dbReference type="NCBI Taxonomy" id="2788"/>
    <lineage>
        <taxon>Eukaryota</taxon>
        <taxon>Rhodophyta</taxon>
        <taxon>Bangiophyceae</taxon>
        <taxon>Bangiales</taxon>
        <taxon>Bangiaceae</taxon>
        <taxon>Pyropia</taxon>
    </lineage>
</organism>
<dbReference type="EMBL" id="CM020618">
    <property type="protein sequence ID" value="KAK1857451.1"/>
    <property type="molecule type" value="Genomic_DNA"/>
</dbReference>
<dbReference type="Proteomes" id="UP000798662">
    <property type="component" value="Chromosome 1"/>
</dbReference>
<keyword evidence="2" id="KW-1185">Reference proteome</keyword>
<name>A0ACC3BIW6_PYRYE</name>
<proteinExistence type="predicted"/>
<evidence type="ECO:0000313" key="1">
    <source>
        <dbReference type="EMBL" id="KAK1857451.1"/>
    </source>
</evidence>
<protein>
    <submittedName>
        <fullName evidence="1">Uncharacterized protein</fullName>
    </submittedName>
</protein>
<accession>A0ACC3BIW6</accession>
<reference evidence="1" key="1">
    <citation type="submission" date="2019-11" db="EMBL/GenBank/DDBJ databases">
        <title>Nori genome reveals adaptations in red seaweeds to the harsh intertidal environment.</title>
        <authorList>
            <person name="Wang D."/>
            <person name="Mao Y."/>
        </authorList>
    </citation>
    <scope>NUCLEOTIDE SEQUENCE</scope>
    <source>
        <tissue evidence="1">Gametophyte</tissue>
    </source>
</reference>
<evidence type="ECO:0000313" key="2">
    <source>
        <dbReference type="Proteomes" id="UP000798662"/>
    </source>
</evidence>
<comment type="caution">
    <text evidence="1">The sequence shown here is derived from an EMBL/GenBank/DDBJ whole genome shotgun (WGS) entry which is preliminary data.</text>
</comment>
<gene>
    <name evidence="1" type="ORF">I4F81_000068</name>
</gene>
<sequence length="416" mass="44963">MAFVAPGAFVRGTRTNGAARSGSCLSHSAFTAPALPSRRVSVRAQTPPARLSMAATSARDLAAPARSGLLAINEEGGVHVQQRARPRRNRKSEGLRSMVRENVVTPANLIYPLFVHTEAENVPIPSMPGCVRHTVDSVVREVGEARALGVRSVILFPKIPEELKTNAADECYNPSGLVPTLVATLKAKYPDVAVWTDVALDPYSDQGHDGMVSDDKRGDGGCGRIMNDETVEQLCRQALCQARAGADVVAPSDMMDGRVGAIRDALDGAGFTDVSIVSYTAKYASAFYGPFRDALDSAPRESSNAPRNKKTYQMDPANSREALIEAALDVAEGADMLMIKPGMPYLDIIRRLREATDLPLAAYHVSGEYAMMKAAVERGWLDEREAVMESLLCFKRAGADAILTYYAKQAAEWMNE</sequence>